<name>U5BS30_9BACT</name>
<reference evidence="2 3" key="1">
    <citation type="journal article" date="2013" name="Genome Announc.">
        <title>Draft Genome Sequence of the Psychrophilic and Alkaliphilic Rhodonellum psychrophilum Strain GCM71T.</title>
        <authorList>
            <person name="Hauptmann A.L."/>
            <person name="Glaring M.A."/>
            <person name="Hallin P.F."/>
            <person name="Prieme A."/>
            <person name="Stougaard P."/>
        </authorList>
    </citation>
    <scope>NUCLEOTIDE SEQUENCE [LARGE SCALE GENOMIC DNA]</scope>
    <source>
        <strain evidence="2 3">GCM71</strain>
    </source>
</reference>
<protein>
    <submittedName>
        <fullName evidence="2">Uracil phosphoribosyltransferase</fullName>
    </submittedName>
</protein>
<dbReference type="AlphaFoldDB" id="U5BS30"/>
<feature type="domain" description="Phosphoribosyltransferase" evidence="1">
    <location>
        <begin position="36"/>
        <end position="194"/>
    </location>
</feature>
<dbReference type="InterPro" id="IPR000836">
    <property type="entry name" value="PRTase_dom"/>
</dbReference>
<gene>
    <name evidence="2" type="ORF">P872_21470</name>
</gene>
<dbReference type="PANTHER" id="PTHR11608">
    <property type="entry name" value="BIFUNCTIONAL PROTEIN PYRR"/>
    <property type="match status" value="1"/>
</dbReference>
<sequence length="212" mass="24649">MKSGFKDGAFIRSHSSFPTFSFYICTQIEAMQKRIVLDQQQIDIILKRFCHQLIENHDTFENTVLLGLQPRGPIVLDKLVKLLKEISGISVPFGYLDATFHRDDFRRRDFPLQANETKIDFLLEGKKVILVDDVLYKGRSVRAAMDAMIAFGRTQKVELMVLVDRKYTRDYPIMPDYFGVKVNTLESQYVVVEWAEKGFEKDAIWITEKVKN</sequence>
<dbReference type="SUPFAM" id="SSF53271">
    <property type="entry name" value="PRTase-like"/>
    <property type="match status" value="1"/>
</dbReference>
<dbReference type="Gene3D" id="3.40.50.2020">
    <property type="match status" value="1"/>
</dbReference>
<dbReference type="PANTHER" id="PTHR11608:SF0">
    <property type="entry name" value="BIFUNCTIONAL PROTEIN PYRR"/>
    <property type="match status" value="1"/>
</dbReference>
<organism evidence="2 3">
    <name type="scientific">Rhodonellum psychrophilum GCM71 = DSM 17998</name>
    <dbReference type="NCBI Taxonomy" id="1123057"/>
    <lineage>
        <taxon>Bacteria</taxon>
        <taxon>Pseudomonadati</taxon>
        <taxon>Bacteroidota</taxon>
        <taxon>Cytophagia</taxon>
        <taxon>Cytophagales</taxon>
        <taxon>Cytophagaceae</taxon>
        <taxon>Rhodonellum</taxon>
    </lineage>
</organism>
<dbReference type="eggNOG" id="COG2065">
    <property type="taxonomic scope" value="Bacteria"/>
</dbReference>
<comment type="caution">
    <text evidence="2">The sequence shown here is derived from an EMBL/GenBank/DDBJ whole genome shotgun (WGS) entry which is preliminary data.</text>
</comment>
<dbReference type="CDD" id="cd06223">
    <property type="entry name" value="PRTases_typeI"/>
    <property type="match status" value="1"/>
</dbReference>
<proteinExistence type="predicted"/>
<dbReference type="InterPro" id="IPR029057">
    <property type="entry name" value="PRTase-like"/>
</dbReference>
<evidence type="ECO:0000313" key="3">
    <source>
        <dbReference type="Proteomes" id="UP000016843"/>
    </source>
</evidence>
<dbReference type="PATRIC" id="fig|1123057.7.peg.4449"/>
<dbReference type="NCBIfam" id="NF003549">
    <property type="entry name" value="PRK05205.1-5"/>
    <property type="match status" value="1"/>
</dbReference>
<keyword evidence="2" id="KW-0328">Glycosyltransferase</keyword>
<evidence type="ECO:0000313" key="2">
    <source>
        <dbReference type="EMBL" id="ERM80713.1"/>
    </source>
</evidence>
<evidence type="ECO:0000259" key="1">
    <source>
        <dbReference type="Pfam" id="PF00156"/>
    </source>
</evidence>
<keyword evidence="2" id="KW-0808">Transferase</keyword>
<keyword evidence="3" id="KW-1185">Reference proteome</keyword>
<dbReference type="Proteomes" id="UP000016843">
    <property type="component" value="Unassembled WGS sequence"/>
</dbReference>
<dbReference type="EMBL" id="AWXR01000081">
    <property type="protein sequence ID" value="ERM80713.1"/>
    <property type="molecule type" value="Genomic_DNA"/>
</dbReference>
<dbReference type="Pfam" id="PF00156">
    <property type="entry name" value="Pribosyltran"/>
    <property type="match status" value="1"/>
</dbReference>
<dbReference type="GO" id="GO:0016757">
    <property type="term" value="F:glycosyltransferase activity"/>
    <property type="evidence" value="ECO:0007669"/>
    <property type="project" value="UniProtKB-KW"/>
</dbReference>
<accession>U5BS30</accession>
<dbReference type="InterPro" id="IPR050137">
    <property type="entry name" value="PyrR_bifunctional"/>
</dbReference>